<evidence type="ECO:0000313" key="2">
    <source>
        <dbReference type="Proteomes" id="UP001055811"/>
    </source>
</evidence>
<evidence type="ECO:0000313" key="1">
    <source>
        <dbReference type="EMBL" id="KAI3787919.1"/>
    </source>
</evidence>
<comment type="caution">
    <text evidence="1">The sequence shown here is derived from an EMBL/GenBank/DDBJ whole genome shotgun (WGS) entry which is preliminary data.</text>
</comment>
<gene>
    <name evidence="1" type="ORF">L2E82_00431</name>
</gene>
<protein>
    <submittedName>
        <fullName evidence="1">Uncharacterized protein</fullName>
    </submittedName>
</protein>
<proteinExistence type="predicted"/>
<dbReference type="EMBL" id="CM042009">
    <property type="protein sequence ID" value="KAI3787919.1"/>
    <property type="molecule type" value="Genomic_DNA"/>
</dbReference>
<name>A0ACB9GWT1_CICIN</name>
<sequence length="116" mass="12997">MNFQQLNGVKMNKKHRREWVLGFRYRKVSQKVSPNSEVMAVKSGKKERMVTTALGSRGLGLLRLEEAFKGSGNLITLWINNSKDNKEGYSNTSGSRGTENLLAKDVNALEDDGTYT</sequence>
<organism evidence="1 2">
    <name type="scientific">Cichorium intybus</name>
    <name type="common">Chicory</name>
    <dbReference type="NCBI Taxonomy" id="13427"/>
    <lineage>
        <taxon>Eukaryota</taxon>
        <taxon>Viridiplantae</taxon>
        <taxon>Streptophyta</taxon>
        <taxon>Embryophyta</taxon>
        <taxon>Tracheophyta</taxon>
        <taxon>Spermatophyta</taxon>
        <taxon>Magnoliopsida</taxon>
        <taxon>eudicotyledons</taxon>
        <taxon>Gunneridae</taxon>
        <taxon>Pentapetalae</taxon>
        <taxon>asterids</taxon>
        <taxon>campanulids</taxon>
        <taxon>Asterales</taxon>
        <taxon>Asteraceae</taxon>
        <taxon>Cichorioideae</taxon>
        <taxon>Cichorieae</taxon>
        <taxon>Cichoriinae</taxon>
        <taxon>Cichorium</taxon>
    </lineage>
</organism>
<dbReference type="Proteomes" id="UP001055811">
    <property type="component" value="Linkage Group LG01"/>
</dbReference>
<reference evidence="2" key="1">
    <citation type="journal article" date="2022" name="Mol. Ecol. Resour.">
        <title>The genomes of chicory, endive, great burdock and yacon provide insights into Asteraceae palaeo-polyploidization history and plant inulin production.</title>
        <authorList>
            <person name="Fan W."/>
            <person name="Wang S."/>
            <person name="Wang H."/>
            <person name="Wang A."/>
            <person name="Jiang F."/>
            <person name="Liu H."/>
            <person name="Zhao H."/>
            <person name="Xu D."/>
            <person name="Zhang Y."/>
        </authorList>
    </citation>
    <scope>NUCLEOTIDE SEQUENCE [LARGE SCALE GENOMIC DNA]</scope>
    <source>
        <strain evidence="2">cv. Punajuju</strain>
    </source>
</reference>
<reference evidence="1 2" key="2">
    <citation type="journal article" date="2022" name="Mol. Ecol. Resour.">
        <title>The genomes of chicory, endive, great burdock and yacon provide insights into Asteraceae paleo-polyploidization history and plant inulin production.</title>
        <authorList>
            <person name="Fan W."/>
            <person name="Wang S."/>
            <person name="Wang H."/>
            <person name="Wang A."/>
            <person name="Jiang F."/>
            <person name="Liu H."/>
            <person name="Zhao H."/>
            <person name="Xu D."/>
            <person name="Zhang Y."/>
        </authorList>
    </citation>
    <scope>NUCLEOTIDE SEQUENCE [LARGE SCALE GENOMIC DNA]</scope>
    <source>
        <strain evidence="2">cv. Punajuju</strain>
        <tissue evidence="1">Leaves</tissue>
    </source>
</reference>
<keyword evidence="2" id="KW-1185">Reference proteome</keyword>
<accession>A0ACB9GWT1</accession>